<feature type="domain" description="NYN" evidence="2">
    <location>
        <begin position="75"/>
        <end position="213"/>
    </location>
</feature>
<dbReference type="GO" id="GO:0010468">
    <property type="term" value="P:regulation of gene expression"/>
    <property type="evidence" value="ECO:0007669"/>
    <property type="project" value="InterPro"/>
</dbReference>
<dbReference type="EMBL" id="LR904524">
    <property type="protein sequence ID" value="CAD7252897.1"/>
    <property type="molecule type" value="Genomic_DNA"/>
</dbReference>
<dbReference type="OrthoDB" id="549353at2759"/>
<organism evidence="3">
    <name type="scientific">Darwinula stevensoni</name>
    <dbReference type="NCBI Taxonomy" id="69355"/>
    <lineage>
        <taxon>Eukaryota</taxon>
        <taxon>Metazoa</taxon>
        <taxon>Ecdysozoa</taxon>
        <taxon>Arthropoda</taxon>
        <taxon>Crustacea</taxon>
        <taxon>Oligostraca</taxon>
        <taxon>Ostracoda</taxon>
        <taxon>Podocopa</taxon>
        <taxon>Podocopida</taxon>
        <taxon>Darwinulocopina</taxon>
        <taxon>Darwinuloidea</taxon>
        <taxon>Darwinulidae</taxon>
        <taxon>Darwinula</taxon>
    </lineage>
</organism>
<dbReference type="GO" id="GO:1905762">
    <property type="term" value="F:CCR4-NOT complex binding"/>
    <property type="evidence" value="ECO:0007669"/>
    <property type="project" value="TreeGrafter"/>
</dbReference>
<dbReference type="InterPro" id="IPR021139">
    <property type="entry name" value="NYN"/>
</dbReference>
<protein>
    <recommendedName>
        <fullName evidence="2">NYN domain-containing protein</fullName>
    </recommendedName>
</protein>
<dbReference type="Proteomes" id="UP000677054">
    <property type="component" value="Unassembled WGS sequence"/>
</dbReference>
<dbReference type="GO" id="GO:0005777">
    <property type="term" value="C:peroxisome"/>
    <property type="evidence" value="ECO:0007669"/>
    <property type="project" value="InterPro"/>
</dbReference>
<dbReference type="AlphaFoldDB" id="A0A7R9FS22"/>
<dbReference type="Gene3D" id="3.40.50.1010">
    <property type="entry name" value="5'-nuclease"/>
    <property type="match status" value="1"/>
</dbReference>
<feature type="region of interest" description="Disordered" evidence="1">
    <location>
        <begin position="40"/>
        <end position="61"/>
    </location>
</feature>
<dbReference type="CDD" id="cd10910">
    <property type="entry name" value="PIN_limkain_b1_N_like"/>
    <property type="match status" value="1"/>
</dbReference>
<feature type="compositionally biased region" description="Acidic residues" evidence="1">
    <location>
        <begin position="46"/>
        <end position="55"/>
    </location>
</feature>
<gene>
    <name evidence="3" type="ORF">DSTB1V02_LOCUS12648</name>
</gene>
<sequence>MEIMEKNRRRRKAGHTATFVRETLIAEGVLLSSKGKKVWKGPEDVKDYEDSDDSSGPDANKAVVDFRNSRNLPPIGVFWDIENVQVPRGKSALAVVQAIRNKFFSGHREAEFMCVCDINKENPQVIQELNNAQVNVIHVAATCKNAADDKLCQAMRRFSDTHGAKATLILISRDVNFAPDLSDIRHRKGLTVILLHNHPCAEALLSCANKYHYFNELCEDIPLRPFIKV</sequence>
<dbReference type="PANTHER" id="PTHR14379:SF3">
    <property type="entry name" value="MEIOSIS REGULATOR AND MRNA STABILITY FACTOR 1"/>
    <property type="match status" value="1"/>
</dbReference>
<dbReference type="PANTHER" id="PTHR14379">
    <property type="entry name" value="LIMKAIN B LKAP"/>
    <property type="match status" value="1"/>
</dbReference>
<reference evidence="3" key="1">
    <citation type="submission" date="2020-11" db="EMBL/GenBank/DDBJ databases">
        <authorList>
            <person name="Tran Van P."/>
        </authorList>
    </citation>
    <scope>NUCLEOTIDE SEQUENCE</scope>
</reference>
<name>A0A7R9FS22_9CRUS</name>
<evidence type="ECO:0000259" key="2">
    <source>
        <dbReference type="Pfam" id="PF01936"/>
    </source>
</evidence>
<evidence type="ECO:0000313" key="4">
    <source>
        <dbReference type="Proteomes" id="UP000677054"/>
    </source>
</evidence>
<dbReference type="EMBL" id="CAJPEV010005007">
    <property type="protein sequence ID" value="CAG0902610.1"/>
    <property type="molecule type" value="Genomic_DNA"/>
</dbReference>
<accession>A0A7R9FS22</accession>
<dbReference type="GO" id="GO:0004540">
    <property type="term" value="F:RNA nuclease activity"/>
    <property type="evidence" value="ECO:0007669"/>
    <property type="project" value="InterPro"/>
</dbReference>
<dbReference type="InterPro" id="IPR024768">
    <property type="entry name" value="Marf1"/>
</dbReference>
<evidence type="ECO:0000256" key="1">
    <source>
        <dbReference type="SAM" id="MobiDB-lite"/>
    </source>
</evidence>
<dbReference type="Pfam" id="PF01936">
    <property type="entry name" value="NYN"/>
    <property type="match status" value="1"/>
</dbReference>
<keyword evidence="4" id="KW-1185">Reference proteome</keyword>
<proteinExistence type="predicted"/>
<evidence type="ECO:0000313" key="3">
    <source>
        <dbReference type="EMBL" id="CAD7252897.1"/>
    </source>
</evidence>